<feature type="region of interest" description="Disordered" evidence="1">
    <location>
        <begin position="1016"/>
        <end position="1072"/>
    </location>
</feature>
<feature type="compositionally biased region" description="Basic and acidic residues" evidence="1">
    <location>
        <begin position="787"/>
        <end position="803"/>
    </location>
</feature>
<feature type="compositionally biased region" description="Polar residues" evidence="1">
    <location>
        <begin position="638"/>
        <end position="648"/>
    </location>
</feature>
<sequence length="1360" mass="146043">MAAVLHGWLEEDLCARISAAKAYRVPLERTKPLQLLEFLNFRFERTPDSELINGWVSDSQVKIPCTFTRECEKKVMGETGMRFTQLRAAIIHNIKGHVEIFLEAGKDQARRAKARLLISSFSVFSGIGEQLFGVPKDFNVLVPAREVLNTRKVGSLLQSQVASPAQADEDEEIRSQANESDDSLDIGDASPQPFTQAPAAMLKKLPSGLANIAVKPAVPATTYPPAIAAMATQSVKKTESPTPALATPAAIQPSPAVTSLRRALQAEAAQKTPAKAVRMDLNGQSAPPIKLGTSQEVPIGKAKDLSSLQRPDSELNTVAPSTPLVAPIAAKAAPPASAIAAKLSSSQATPLQKMEPQFTQVALAAPAKVEARTKSPPPPPQSPGVAAQVEELEIPRTSVPSGSQVAEAGEAAEPVAPRVTRVLIHEGWSDFQDLTYYDQTIPVDQVAVLESEDCWRPEGNYKIEAIKHVSKKAKEAAAAKVAADALKQSLEAARKHTAASLKTTEESAQDDGDDVELPASQWELSPSPPPRRGHNSPPPHSSPSEPDSPVASKPDSVAPFIPGRLHGDDTNELTNAAAPASSPIATAVHASYADQDLGVPLGQGGRHIPAPVHSHDDSDEGETYKTRQSFVPLPGSVMETQSLPTQVSYPDDSSSSEDEFLDPAQPKRMQAQLQSVNKDVEPTDITTTQMATHAKIPSGSVPMGRETLSVEAADEPADTTEAIQQVAGVASPVRPEYRPAPSMHTPPSSGQGKSSMPTPPDDGDLSRELASDVQMMDAENPAVLVSEEAKTGDVHKTDSDTIMRDANETATLFATQKATSPLASITSTKSQSSQAQAAGSDVPYTQAPRRLSPVLQSQTPQPAATQLQPQNLRPSSPVKETQRVSTEARTLQTQGEREASTQQSRKASSPSSPTRVRVMMPPAGDRYRAVFASSPVAESTPFESAAVVRTTTNTAVARTDGQQTVVEQQIVTEVEQSSLESGADAGATTQQAHADLVTQPSVEVTVLMDTVMQVQSAPTQEEAEHAEATPRQHVSISNVQETPSWELEERRNLSTSNKSGLPARTQGSAVGKALKPADDISASQVVRHTVLLKDSLQKLRKVAGKANDNGRLTASDLVKQGRQDFKRMQGHLKDTEWAELSDASVDDILAENPSLPAPSSVQRPIVLDSESETDTAARDNVGENSDMDDEEDRLAAASLKGSEKMTRIYDNKIAPSQEQAHSQTSVLTSPGIVTRPSFPLRARKQKRRIEEIASSDSDERIEGPSRKKHAVANAVDDEEMELESLGIDMEAELEEAANLDIPWWLDEETRPTRPNEENTPMRLLLASTFSNKAQAVKKPCSVFDWEWMLEAADERKVATV</sequence>
<dbReference type="EMBL" id="MCFI01000001">
    <property type="protein sequence ID" value="ORY87857.1"/>
    <property type="molecule type" value="Genomic_DNA"/>
</dbReference>
<keyword evidence="3" id="KW-1185">Reference proteome</keyword>
<feature type="compositionally biased region" description="Polar residues" evidence="1">
    <location>
        <begin position="1216"/>
        <end position="1228"/>
    </location>
</feature>
<feature type="compositionally biased region" description="Acidic residues" evidence="1">
    <location>
        <begin position="507"/>
        <end position="516"/>
    </location>
</feature>
<reference evidence="2 3" key="1">
    <citation type="submission" date="2016-07" db="EMBL/GenBank/DDBJ databases">
        <title>Pervasive Adenine N6-methylation of Active Genes in Fungi.</title>
        <authorList>
            <consortium name="DOE Joint Genome Institute"/>
            <person name="Mondo S.J."/>
            <person name="Dannebaum R.O."/>
            <person name="Kuo R.C."/>
            <person name="Labutti K."/>
            <person name="Haridas S."/>
            <person name="Kuo A."/>
            <person name="Salamov A."/>
            <person name="Ahrendt S.R."/>
            <person name="Lipzen A."/>
            <person name="Sullivan W."/>
            <person name="Andreopoulos W.B."/>
            <person name="Clum A."/>
            <person name="Lindquist E."/>
            <person name="Daum C."/>
            <person name="Ramamoorthy G.K."/>
            <person name="Gryganskyi A."/>
            <person name="Culley D."/>
            <person name="Magnuson J.K."/>
            <person name="James T.Y."/>
            <person name="O'Malley M.A."/>
            <person name="Stajich J.E."/>
            <person name="Spatafora J.W."/>
            <person name="Visel A."/>
            <person name="Grigoriev I.V."/>
        </authorList>
    </citation>
    <scope>NUCLEOTIDE SEQUENCE [LARGE SCALE GENOMIC DNA]</scope>
    <source>
        <strain evidence="2 3">12-1054</strain>
    </source>
</reference>
<feature type="region of interest" description="Disordered" evidence="1">
    <location>
        <begin position="1243"/>
        <end position="1267"/>
    </location>
</feature>
<feature type="compositionally biased region" description="Polar residues" evidence="1">
    <location>
        <begin position="1032"/>
        <end position="1043"/>
    </location>
</feature>
<gene>
    <name evidence="2" type="ORF">BCR37DRAFT_375767</name>
</gene>
<evidence type="ECO:0000313" key="2">
    <source>
        <dbReference type="EMBL" id="ORY87857.1"/>
    </source>
</evidence>
<proteinExistence type="predicted"/>
<feature type="region of interest" description="Disordered" evidence="1">
    <location>
        <begin position="1216"/>
        <end position="1235"/>
    </location>
</feature>
<dbReference type="Proteomes" id="UP000193685">
    <property type="component" value="Unassembled WGS sequence"/>
</dbReference>
<comment type="caution">
    <text evidence="2">The sequence shown here is derived from an EMBL/GenBank/DDBJ whole genome shotgun (WGS) entry which is preliminary data.</text>
</comment>
<feature type="compositionally biased region" description="Polar residues" evidence="1">
    <location>
        <begin position="745"/>
        <end position="756"/>
    </location>
</feature>
<feature type="compositionally biased region" description="Pro residues" evidence="1">
    <location>
        <begin position="526"/>
        <end position="541"/>
    </location>
</feature>
<evidence type="ECO:0000256" key="1">
    <source>
        <dbReference type="SAM" id="MobiDB-lite"/>
    </source>
</evidence>
<feature type="compositionally biased region" description="Polar residues" evidence="1">
    <location>
        <begin position="818"/>
        <end position="829"/>
    </location>
</feature>
<feature type="compositionally biased region" description="Low complexity" evidence="1">
    <location>
        <begin position="855"/>
        <end position="870"/>
    </location>
</feature>
<feature type="region of interest" description="Disordered" evidence="1">
    <location>
        <begin position="159"/>
        <end position="193"/>
    </location>
</feature>
<dbReference type="GeneID" id="63785052"/>
<feature type="region of interest" description="Disordered" evidence="1">
    <location>
        <begin position="596"/>
        <end position="678"/>
    </location>
</feature>
<name>A0A1Y2FWE2_PROLT</name>
<feature type="region of interest" description="Disordered" evidence="1">
    <location>
        <begin position="497"/>
        <end position="578"/>
    </location>
</feature>
<dbReference type="OMA" id="TQMATHA"/>
<accession>A0A1Y2FWE2</accession>
<feature type="region of interest" description="Disordered" evidence="1">
    <location>
        <begin position="728"/>
        <end position="803"/>
    </location>
</feature>
<feature type="region of interest" description="Disordered" evidence="1">
    <location>
        <begin position="1150"/>
        <end position="1191"/>
    </location>
</feature>
<feature type="region of interest" description="Disordered" evidence="1">
    <location>
        <begin position="367"/>
        <end position="387"/>
    </location>
</feature>
<feature type="region of interest" description="Disordered" evidence="1">
    <location>
        <begin position="818"/>
        <end position="917"/>
    </location>
</feature>
<evidence type="ECO:0000313" key="3">
    <source>
        <dbReference type="Proteomes" id="UP000193685"/>
    </source>
</evidence>
<organism evidence="2 3">
    <name type="scientific">Protomyces lactucae-debilis</name>
    <dbReference type="NCBI Taxonomy" id="2754530"/>
    <lineage>
        <taxon>Eukaryota</taxon>
        <taxon>Fungi</taxon>
        <taxon>Dikarya</taxon>
        <taxon>Ascomycota</taxon>
        <taxon>Taphrinomycotina</taxon>
        <taxon>Taphrinomycetes</taxon>
        <taxon>Taphrinales</taxon>
        <taxon>Protomycetaceae</taxon>
        <taxon>Protomyces</taxon>
    </lineage>
</organism>
<protein>
    <submittedName>
        <fullName evidence="2">Uncharacterized protein</fullName>
    </submittedName>
</protein>
<feature type="compositionally biased region" description="Polar residues" evidence="1">
    <location>
        <begin position="883"/>
        <end position="914"/>
    </location>
</feature>
<dbReference type="RefSeq" id="XP_040728352.1">
    <property type="nucleotide sequence ID" value="XM_040868453.1"/>
</dbReference>